<evidence type="ECO:0000313" key="7">
    <source>
        <dbReference type="EMBL" id="PQJ27234.1"/>
    </source>
</evidence>
<dbReference type="Pfam" id="PF00034">
    <property type="entry name" value="Cytochrom_C"/>
    <property type="match status" value="1"/>
</dbReference>
<dbReference type="InterPro" id="IPR009056">
    <property type="entry name" value="Cyt_c-like_dom"/>
</dbReference>
<organism evidence="7 8">
    <name type="scientific">Rubritalea profundi</name>
    <dbReference type="NCBI Taxonomy" id="1658618"/>
    <lineage>
        <taxon>Bacteria</taxon>
        <taxon>Pseudomonadati</taxon>
        <taxon>Verrucomicrobiota</taxon>
        <taxon>Verrucomicrobiia</taxon>
        <taxon>Verrucomicrobiales</taxon>
        <taxon>Rubritaleaceae</taxon>
        <taxon>Rubritalea</taxon>
    </lineage>
</organism>
<evidence type="ECO:0000313" key="8">
    <source>
        <dbReference type="Proteomes" id="UP000239907"/>
    </source>
</evidence>
<dbReference type="InterPro" id="IPR036909">
    <property type="entry name" value="Cyt_c-like_dom_sf"/>
</dbReference>
<keyword evidence="5" id="KW-0732">Signal</keyword>
<comment type="caution">
    <text evidence="7">The sequence shown here is derived from an EMBL/GenBank/DDBJ whole genome shotgun (WGS) entry which is preliminary data.</text>
</comment>
<dbReference type="EMBL" id="MQWA01000001">
    <property type="protein sequence ID" value="PQJ27234.1"/>
    <property type="molecule type" value="Genomic_DNA"/>
</dbReference>
<dbReference type="GO" id="GO:0016787">
    <property type="term" value="F:hydrolase activity"/>
    <property type="evidence" value="ECO:0007669"/>
    <property type="project" value="InterPro"/>
</dbReference>
<name>A0A2S7TYN8_9BACT</name>
<evidence type="ECO:0000256" key="5">
    <source>
        <dbReference type="SAM" id="SignalP"/>
    </source>
</evidence>
<dbReference type="RefSeq" id="WP_105041717.1">
    <property type="nucleotide sequence ID" value="NZ_MQWA01000001.1"/>
</dbReference>
<dbReference type="AlphaFoldDB" id="A0A2S7TYN8"/>
<evidence type="ECO:0000256" key="3">
    <source>
        <dbReference type="ARBA" id="ARBA00023004"/>
    </source>
</evidence>
<gene>
    <name evidence="7" type="ORF">BSZ32_01120</name>
</gene>
<accession>A0A2S7TYN8</accession>
<sequence length="1194" mass="132300">MKHHLIHLITLSLFAIQAFAAEPVWIWKKGPIASEEANFKTTLTLKAKPAKAPLLITCDNSFKLHINGKKVTASKTWEKPVKMDVAKFLQPGKNHILVEADNEGAAAGFIMTLQAGKQKIVTNKSWMAQSHEGEWHQAVEVTKYGAAPWGKVFNTSVGPKKAVAAATPQTIPLATLTGFKAEKIYDVVKASQGSWVGMTVDPKGRIIATDQYGGIYRVTLKPKLSVEKLNVKVTGGHGALYAFDSLYIMVGEGKRGLYRLRDTNGDDQYDSEEFLIPFKAKGEHGCHSLVLSPDKKSIYVVGGNNTDMPASATYHRMAQAWKEDHILARMADGRGHNKGRMAPGGFIMKISPDAKSQEVICHGFRNQFDAAFNLDGELFAFDADMEYDVGSPWYRPTRVNHVVSGVDWGWRHGTGKWPDYYTDTLPATINIGPGSPTGVSNGLGARFPAKYQKAIFINDWTYGTMYAVHLEQDGATYKATKEEFVSGKPLPLTDVIIHPDGDMYFMVGGRRTTSALYKLTYVGDESTAAVQPKAVHPDLVLRRKIEGLHDQGVGTEAIAKALPYLKHQDRFIRYAARVALEKQPVAKWQKHITTEKSPWAVIELSTALARLGTKDQQPHILAALNKLDYKNMDTQQFLAAIRAYQLAFTRLDKPSSADATAVVKTLNDLYPHKDNFVNRELSQVLLFLNAPGAVSKTVQMVLNATDTQEKILDDKVLQRNDRYAKEVKRTEQFRPNVQQFALAFSLRSIKEGWSEADRASYFSWFPRAKTWQGGNSFGAFIENSRKEALASVTDEAKRTKYAAASAKSVVAARAIQTPKGPGRAWNLKDAVAAVKGNLKGRDFASGENLFHATACASCHRFAGQGMGIGPDLTGSANRYTLEDMLENIISPSKVISDQYISTQFTMKDGSTVIGRVATEEDGQLHLMTNPFSSDSNVQVKVADVKSKKPYEVSHMPAGLINTLNPDELSNLIAYIFSAGDESHEYFSAAQHQPKLEGAESLFNGKDLSGWKGDPDLWSVKDGVIHGSTHGKKIKNTFLILQGDDLEDFHLVYQARCFDNNSGVMYRSEVVDPKKFVMRGSQCDMHPKAEYLAMIYGEKERGIVTQRGQTMVIDEAGKKKVVSSFVPKALDITQWITYEIICKGNHIVHKVNGEVAIDLTDNDKKRIRSGKIGLQLHAGPPMKVDFRNIRLKRFK</sequence>
<reference evidence="7 8" key="1">
    <citation type="submission" date="2016-12" db="EMBL/GenBank/DDBJ databases">
        <title>Study of bacterial adaptation to deep sea.</title>
        <authorList>
            <person name="Song J."/>
            <person name="Yoshizawa S."/>
            <person name="Kogure K."/>
        </authorList>
    </citation>
    <scope>NUCLEOTIDE SEQUENCE [LARGE SCALE GENOMIC DNA]</scope>
    <source>
        <strain evidence="7 8">SAORIC-165</strain>
    </source>
</reference>
<dbReference type="Pfam" id="PF06439">
    <property type="entry name" value="3keto-disac_hyd"/>
    <property type="match status" value="1"/>
</dbReference>
<keyword evidence="8" id="KW-1185">Reference proteome</keyword>
<dbReference type="GO" id="GO:0009055">
    <property type="term" value="F:electron transfer activity"/>
    <property type="evidence" value="ECO:0007669"/>
    <property type="project" value="InterPro"/>
</dbReference>
<dbReference type="InterPro" id="IPR013427">
    <property type="entry name" value="Haem-bd_dom_put"/>
</dbReference>
<keyword evidence="1 4" id="KW-0349">Heme</keyword>
<evidence type="ECO:0000256" key="4">
    <source>
        <dbReference type="PROSITE-ProRule" id="PRU00433"/>
    </source>
</evidence>
<dbReference type="GO" id="GO:0020037">
    <property type="term" value="F:heme binding"/>
    <property type="evidence" value="ECO:0007669"/>
    <property type="project" value="InterPro"/>
</dbReference>
<dbReference type="Gene3D" id="2.60.120.260">
    <property type="entry name" value="Galactose-binding domain-like"/>
    <property type="match status" value="1"/>
</dbReference>
<dbReference type="PROSITE" id="PS51007">
    <property type="entry name" value="CYTC"/>
    <property type="match status" value="1"/>
</dbReference>
<dbReference type="OrthoDB" id="174474at2"/>
<proteinExistence type="predicted"/>
<dbReference type="Gene3D" id="2.60.120.560">
    <property type="entry name" value="Exo-inulinase, domain 1"/>
    <property type="match status" value="1"/>
</dbReference>
<dbReference type="InterPro" id="IPR011042">
    <property type="entry name" value="6-blade_b-propeller_TolB-like"/>
</dbReference>
<dbReference type="Gene3D" id="1.10.760.10">
    <property type="entry name" value="Cytochrome c-like domain"/>
    <property type="match status" value="1"/>
</dbReference>
<feature type="chain" id="PRO_5015609785" description="Cytochrome c domain-containing protein" evidence="5">
    <location>
        <begin position="21"/>
        <end position="1194"/>
    </location>
</feature>
<dbReference type="InterPro" id="IPR010496">
    <property type="entry name" value="AL/BT2_dom"/>
</dbReference>
<dbReference type="Proteomes" id="UP000239907">
    <property type="component" value="Unassembled WGS sequence"/>
</dbReference>
<keyword evidence="2 4" id="KW-0479">Metal-binding</keyword>
<evidence type="ECO:0000256" key="2">
    <source>
        <dbReference type="ARBA" id="ARBA00022723"/>
    </source>
</evidence>
<dbReference type="PANTHER" id="PTHR33546">
    <property type="entry name" value="LARGE, MULTIFUNCTIONAL SECRETED PROTEIN-RELATED"/>
    <property type="match status" value="1"/>
</dbReference>
<dbReference type="InterPro" id="IPR011041">
    <property type="entry name" value="Quinoprot_gluc/sorb_DH_b-prop"/>
</dbReference>
<keyword evidence="3 4" id="KW-0408">Iron</keyword>
<evidence type="ECO:0000259" key="6">
    <source>
        <dbReference type="PROSITE" id="PS51007"/>
    </source>
</evidence>
<feature type="signal peptide" evidence="5">
    <location>
        <begin position="1"/>
        <end position="20"/>
    </location>
</feature>
<dbReference type="SUPFAM" id="SSF46626">
    <property type="entry name" value="Cytochrome c"/>
    <property type="match status" value="1"/>
</dbReference>
<evidence type="ECO:0000256" key="1">
    <source>
        <dbReference type="ARBA" id="ARBA00022617"/>
    </source>
</evidence>
<dbReference type="SUPFAM" id="SSF49785">
    <property type="entry name" value="Galactose-binding domain-like"/>
    <property type="match status" value="1"/>
</dbReference>
<dbReference type="SUPFAM" id="SSF50952">
    <property type="entry name" value="Soluble quinoprotein glucose dehydrogenase"/>
    <property type="match status" value="1"/>
</dbReference>
<dbReference type="NCBIfam" id="TIGR02603">
    <property type="entry name" value="CxxCH_TIGR02603"/>
    <property type="match status" value="1"/>
</dbReference>
<dbReference type="InterPro" id="IPR008979">
    <property type="entry name" value="Galactose-bd-like_sf"/>
</dbReference>
<dbReference type="Gene3D" id="2.120.10.30">
    <property type="entry name" value="TolB, C-terminal domain"/>
    <property type="match status" value="1"/>
</dbReference>
<dbReference type="GO" id="GO:0046872">
    <property type="term" value="F:metal ion binding"/>
    <property type="evidence" value="ECO:0007669"/>
    <property type="project" value="UniProtKB-KW"/>
</dbReference>
<dbReference type="PANTHER" id="PTHR33546:SF1">
    <property type="entry name" value="LARGE, MULTIFUNCTIONAL SECRETED PROTEIN"/>
    <property type="match status" value="1"/>
</dbReference>
<feature type="domain" description="Cytochrome c" evidence="6">
    <location>
        <begin position="841"/>
        <end position="979"/>
    </location>
</feature>
<protein>
    <recommendedName>
        <fullName evidence="6">Cytochrome c domain-containing protein</fullName>
    </recommendedName>
</protein>